<dbReference type="Proteomes" id="UP000069902">
    <property type="component" value="Chromosome cPNK"/>
</dbReference>
<dbReference type="RefSeq" id="WP_032125378.1">
    <property type="nucleotide sequence ID" value="NZ_LN879502.1"/>
</dbReference>
<dbReference type="InParanoid" id="A0A0U5EQS5"/>
<proteinExistence type="predicted"/>
<sequence length="147" mass="16458">MIQLQGHTQYVENTIQPIEHSDDYAQKSDIQSIIDIVDQVPILDLDSEEENFLSDSFPIIWASTTLYGKEMRGSVLNERRIHNKADLGTDLHIAFTSADKVQTLQTYLDKMNVDVKVCSLDAAHYLRSLQGDFSPEGATSPENAESA</sequence>
<dbReference type="PATRIC" id="fig|389348.3.peg.973"/>
<gene>
    <name evidence="1" type="ORF">PNK_0887</name>
</gene>
<keyword evidence="2" id="KW-1185">Reference proteome</keyword>
<dbReference type="AlphaFoldDB" id="A0A0U5EQS5"/>
<evidence type="ECO:0000313" key="1">
    <source>
        <dbReference type="EMBL" id="CUI16512.1"/>
    </source>
</evidence>
<reference evidence="2" key="1">
    <citation type="submission" date="2015-09" db="EMBL/GenBank/DDBJ databases">
        <authorList>
            <person name="Bertelli C."/>
        </authorList>
    </citation>
    <scope>NUCLEOTIDE SEQUENCE [LARGE SCALE GENOMIC DNA]</scope>
    <source>
        <strain evidence="2">KNic</strain>
    </source>
</reference>
<dbReference type="KEGG" id="pnl:PNK_0887"/>
<accession>A0A0U5EQS5</accession>
<name>A0A0U5EQS5_9BACT</name>
<evidence type="ECO:0000313" key="2">
    <source>
        <dbReference type="Proteomes" id="UP000069902"/>
    </source>
</evidence>
<organism evidence="1 2">
    <name type="scientific">Candidatus Protochlamydia naegleriophila</name>
    <dbReference type="NCBI Taxonomy" id="389348"/>
    <lineage>
        <taxon>Bacteria</taxon>
        <taxon>Pseudomonadati</taxon>
        <taxon>Chlamydiota</taxon>
        <taxon>Chlamydiia</taxon>
        <taxon>Parachlamydiales</taxon>
        <taxon>Parachlamydiaceae</taxon>
        <taxon>Candidatus Protochlamydia</taxon>
    </lineage>
</organism>
<protein>
    <submittedName>
        <fullName evidence="1">Uncharacterized protein</fullName>
    </submittedName>
</protein>
<dbReference type="EMBL" id="LN879502">
    <property type="protein sequence ID" value="CUI16512.1"/>
    <property type="molecule type" value="Genomic_DNA"/>
</dbReference>